<evidence type="ECO:0000256" key="1">
    <source>
        <dbReference type="ARBA" id="ARBA00022737"/>
    </source>
</evidence>
<evidence type="ECO:0000313" key="4">
    <source>
        <dbReference type="Proteomes" id="UP000030645"/>
    </source>
</evidence>
<dbReference type="Proteomes" id="UP000030645">
    <property type="component" value="Unassembled WGS sequence"/>
</dbReference>
<feature type="domain" description="DC1" evidence="2">
    <location>
        <begin position="137"/>
        <end position="186"/>
    </location>
</feature>
<dbReference type="InterPro" id="IPR004146">
    <property type="entry name" value="DC1"/>
</dbReference>
<dbReference type="SUPFAM" id="SSF57889">
    <property type="entry name" value="Cysteine-rich domain"/>
    <property type="match status" value="2"/>
</dbReference>
<dbReference type="Pfam" id="PF03107">
    <property type="entry name" value="C1_2"/>
    <property type="match status" value="1"/>
</dbReference>
<protein>
    <recommendedName>
        <fullName evidence="2">DC1 domain-containing protein</fullName>
    </recommendedName>
</protein>
<keyword evidence="4" id="KW-1185">Reference proteome</keyword>
<organism evidence="3 4">
    <name type="scientific">Morus notabilis</name>
    <dbReference type="NCBI Taxonomy" id="981085"/>
    <lineage>
        <taxon>Eukaryota</taxon>
        <taxon>Viridiplantae</taxon>
        <taxon>Streptophyta</taxon>
        <taxon>Embryophyta</taxon>
        <taxon>Tracheophyta</taxon>
        <taxon>Spermatophyta</taxon>
        <taxon>Magnoliopsida</taxon>
        <taxon>eudicotyledons</taxon>
        <taxon>Gunneridae</taxon>
        <taxon>Pentapetalae</taxon>
        <taxon>rosids</taxon>
        <taxon>fabids</taxon>
        <taxon>Rosales</taxon>
        <taxon>Moraceae</taxon>
        <taxon>Moreae</taxon>
        <taxon>Morus</taxon>
    </lineage>
</organism>
<dbReference type="InterPro" id="IPR046349">
    <property type="entry name" value="C1-like_sf"/>
</dbReference>
<dbReference type="AlphaFoldDB" id="W9QWV3"/>
<evidence type="ECO:0000313" key="3">
    <source>
        <dbReference type="EMBL" id="EXB40978.1"/>
    </source>
</evidence>
<accession>W9QWV3</accession>
<keyword evidence="1" id="KW-0677">Repeat</keyword>
<sequence length="375" mass="43971">MGALHKELPRKIQHPFHAPHSLTLQVSKPRSCRSCCKKDCRLVFGCHEDGCNFLLGIECASLDTTVKCQSHHHLLSLVEKSSCDIRCDACQNSYDNGFLIVPNEVKHTRPMIFRCMECVFNFHFLCGPLPSKVKYEYHLHPLILSQHSVSNDDSDEYYCDICEEERDQSFRIYYCEECQYAAHIHCLIHEIMKSIKGDTKDVVLQALGENRWDLTLDIESMEDHDDHHSEELNSTESSIILKDIMDLLTEEEKEILIDPFTFNDPSMKAYRRKVYNLSRQFNSRFDREESIEDIHKIPRFYQFERIFLKSPSAYDDYDYFKHELKFFTPEEGLLKLLDHDKYSRQKVEDVDGYMVPTTLAPILKTLLRKYGGDLV</sequence>
<reference evidence="4" key="1">
    <citation type="submission" date="2013-01" db="EMBL/GenBank/DDBJ databases">
        <title>Draft Genome Sequence of a Mulberry Tree, Morus notabilis C.K. Schneid.</title>
        <authorList>
            <person name="He N."/>
            <person name="Zhao S."/>
        </authorList>
    </citation>
    <scope>NUCLEOTIDE SEQUENCE</scope>
</reference>
<dbReference type="PANTHER" id="PTHR46288:SF27">
    <property type="entry name" value="CYSTEINE_HISTIDINE-RICH C1 DOMAIN FAMILY PROTEIN"/>
    <property type="match status" value="1"/>
</dbReference>
<proteinExistence type="predicted"/>
<evidence type="ECO:0000259" key="2">
    <source>
        <dbReference type="Pfam" id="PF03107"/>
    </source>
</evidence>
<name>W9QWV3_9ROSA</name>
<dbReference type="eggNOG" id="ENOG502SHKT">
    <property type="taxonomic scope" value="Eukaryota"/>
</dbReference>
<dbReference type="PANTHER" id="PTHR46288">
    <property type="entry name" value="PHORBOL-ESTER/DAG-TYPE DOMAIN-CONTAINING PROTEIN"/>
    <property type="match status" value="1"/>
</dbReference>
<dbReference type="EMBL" id="KE343785">
    <property type="protein sequence ID" value="EXB40978.1"/>
    <property type="molecule type" value="Genomic_DNA"/>
</dbReference>
<gene>
    <name evidence="3" type="ORF">L484_020713</name>
</gene>